<evidence type="ECO:0000313" key="3">
    <source>
        <dbReference type="EMBL" id="TIC62063.1"/>
    </source>
</evidence>
<dbReference type="EMBL" id="SPRW01000052">
    <property type="protein sequence ID" value="TIC62063.1"/>
    <property type="molecule type" value="Genomic_DNA"/>
</dbReference>
<dbReference type="Proteomes" id="UP000310685">
    <property type="component" value="Unassembled WGS sequence"/>
</dbReference>
<dbReference type="AlphaFoldDB" id="A0A4T0MVJ0"/>
<protein>
    <submittedName>
        <fullName evidence="2">Uncharacterized protein</fullName>
    </submittedName>
</protein>
<dbReference type="PANTHER" id="PTHR33835:SF1">
    <property type="entry name" value="METALLO-BETA-LACTAMASE DOMAIN-CONTAINING PROTEIN"/>
    <property type="match status" value="1"/>
</dbReference>
<reference evidence="4 5" key="1">
    <citation type="submission" date="2019-03" db="EMBL/GenBank/DDBJ databases">
        <title>Sequencing 25 genomes of Wallemia mellicola.</title>
        <authorList>
            <person name="Gostincar C."/>
        </authorList>
    </citation>
    <scope>NUCLEOTIDE SEQUENCE [LARGE SCALE GENOMIC DNA]</scope>
    <source>
        <strain evidence="3 5">EXF-1274</strain>
        <strain evidence="1 6">EXF-6152</strain>
        <strain evidence="2 4">EXF-8738</strain>
    </source>
</reference>
<evidence type="ECO:0000313" key="6">
    <source>
        <dbReference type="Proteomes" id="UP000310685"/>
    </source>
</evidence>
<dbReference type="InterPro" id="IPR025638">
    <property type="entry name" value="DUF4336"/>
</dbReference>
<dbReference type="EMBL" id="SPRO01000052">
    <property type="protein sequence ID" value="TIC27750.1"/>
    <property type="molecule type" value="Genomic_DNA"/>
</dbReference>
<evidence type="ECO:0000313" key="4">
    <source>
        <dbReference type="Proteomes" id="UP000305647"/>
    </source>
</evidence>
<organism evidence="2 4">
    <name type="scientific">Wallemia mellicola</name>
    <dbReference type="NCBI Taxonomy" id="1708541"/>
    <lineage>
        <taxon>Eukaryota</taxon>
        <taxon>Fungi</taxon>
        <taxon>Dikarya</taxon>
        <taxon>Basidiomycota</taxon>
        <taxon>Wallemiomycotina</taxon>
        <taxon>Wallemiomycetes</taxon>
        <taxon>Wallemiales</taxon>
        <taxon>Wallemiaceae</taxon>
        <taxon>Wallemia</taxon>
    </lineage>
</organism>
<name>A0A4T0MVJ0_9BASI</name>
<evidence type="ECO:0000313" key="1">
    <source>
        <dbReference type="EMBL" id="TIB76181.1"/>
    </source>
</evidence>
<accession>A0A4T0MVJ0</accession>
<dbReference type="Proteomes" id="UP000305647">
    <property type="component" value="Unassembled WGS sequence"/>
</dbReference>
<evidence type="ECO:0000313" key="2">
    <source>
        <dbReference type="EMBL" id="TIC27750.1"/>
    </source>
</evidence>
<comment type="caution">
    <text evidence="2">The sequence shown here is derived from an EMBL/GenBank/DDBJ whole genome shotgun (WGS) entry which is preliminary data.</text>
</comment>
<sequence>MSQSISDLVVRSITSTITIFSRPFSRYPGVPVGSRSTAIKLEEGENKDKVWVLASSRCDEVVIENIKKLGQVKYLVAPDTGLNTPIKSSNALLEQYIDAFPDAKVIGVDGLQSKASDVKFDYIYGQEPADKKVGYEPEIQVVWFDKFINRDLAFFHQPTKTLVQADLLFNLPGYEQYSNSKESAEPWVPFVQNFRPGTLTHRIAAMAMSKNDASDELNSEIKKVYEWDFDRIIPSHGDVIETGGKKAWYDVFSRYLPKS</sequence>
<evidence type="ECO:0000313" key="5">
    <source>
        <dbReference type="Proteomes" id="UP000309601"/>
    </source>
</evidence>
<proteinExistence type="predicted"/>
<dbReference type="EMBL" id="SPRC01000050">
    <property type="protein sequence ID" value="TIB76181.1"/>
    <property type="molecule type" value="Genomic_DNA"/>
</dbReference>
<dbReference type="Proteomes" id="UP000309601">
    <property type="component" value="Unassembled WGS sequence"/>
</dbReference>
<gene>
    <name evidence="3" type="ORF">E3Q02_03680</name>
    <name evidence="2" type="ORF">E3Q10_03601</name>
    <name evidence="1" type="ORF">E3Q22_03664</name>
</gene>
<dbReference type="PANTHER" id="PTHR33835">
    <property type="entry name" value="YALI0C07656P"/>
    <property type="match status" value="1"/>
</dbReference>